<accession>A0A9D4E7T9</accession>
<dbReference type="AlphaFoldDB" id="A0A9D4E7T9"/>
<protein>
    <submittedName>
        <fullName evidence="1">Uncharacterized protein</fullName>
    </submittedName>
</protein>
<proteinExistence type="predicted"/>
<dbReference type="Proteomes" id="UP000828390">
    <property type="component" value="Unassembled WGS sequence"/>
</dbReference>
<dbReference type="EMBL" id="JAIWYP010000009">
    <property type="protein sequence ID" value="KAH3775527.1"/>
    <property type="molecule type" value="Genomic_DNA"/>
</dbReference>
<evidence type="ECO:0000313" key="2">
    <source>
        <dbReference type="Proteomes" id="UP000828390"/>
    </source>
</evidence>
<sequence length="55" mass="5974">MSVTSSIKSRASVATVPDASFTMVAALDVGTAYSGYAYAYRYASDGFYYHKFRGN</sequence>
<reference evidence="1" key="1">
    <citation type="journal article" date="2019" name="bioRxiv">
        <title>The Genome of the Zebra Mussel, Dreissena polymorpha: A Resource for Invasive Species Research.</title>
        <authorList>
            <person name="McCartney M.A."/>
            <person name="Auch B."/>
            <person name="Kono T."/>
            <person name="Mallez S."/>
            <person name="Zhang Y."/>
            <person name="Obille A."/>
            <person name="Becker A."/>
            <person name="Abrahante J.E."/>
            <person name="Garbe J."/>
            <person name="Badalamenti J.P."/>
            <person name="Herman A."/>
            <person name="Mangelson H."/>
            <person name="Liachko I."/>
            <person name="Sullivan S."/>
            <person name="Sone E.D."/>
            <person name="Koren S."/>
            <person name="Silverstein K.A.T."/>
            <person name="Beckman K.B."/>
            <person name="Gohl D.M."/>
        </authorList>
    </citation>
    <scope>NUCLEOTIDE SEQUENCE</scope>
    <source>
        <strain evidence="1">Duluth1</strain>
        <tissue evidence="1">Whole animal</tissue>
    </source>
</reference>
<evidence type="ECO:0000313" key="1">
    <source>
        <dbReference type="EMBL" id="KAH3775527.1"/>
    </source>
</evidence>
<reference evidence="1" key="2">
    <citation type="submission" date="2020-11" db="EMBL/GenBank/DDBJ databases">
        <authorList>
            <person name="McCartney M.A."/>
            <person name="Auch B."/>
            <person name="Kono T."/>
            <person name="Mallez S."/>
            <person name="Becker A."/>
            <person name="Gohl D.M."/>
            <person name="Silverstein K.A.T."/>
            <person name="Koren S."/>
            <person name="Bechman K.B."/>
            <person name="Herman A."/>
            <person name="Abrahante J.E."/>
            <person name="Garbe J."/>
        </authorList>
    </citation>
    <scope>NUCLEOTIDE SEQUENCE</scope>
    <source>
        <strain evidence="1">Duluth1</strain>
        <tissue evidence="1">Whole animal</tissue>
    </source>
</reference>
<name>A0A9D4E7T9_DREPO</name>
<gene>
    <name evidence="1" type="ORF">DPMN_176930</name>
</gene>
<comment type="caution">
    <text evidence="1">The sequence shown here is derived from an EMBL/GenBank/DDBJ whole genome shotgun (WGS) entry which is preliminary data.</text>
</comment>
<keyword evidence="2" id="KW-1185">Reference proteome</keyword>
<organism evidence="1 2">
    <name type="scientific">Dreissena polymorpha</name>
    <name type="common">Zebra mussel</name>
    <name type="synonym">Mytilus polymorpha</name>
    <dbReference type="NCBI Taxonomy" id="45954"/>
    <lineage>
        <taxon>Eukaryota</taxon>
        <taxon>Metazoa</taxon>
        <taxon>Spiralia</taxon>
        <taxon>Lophotrochozoa</taxon>
        <taxon>Mollusca</taxon>
        <taxon>Bivalvia</taxon>
        <taxon>Autobranchia</taxon>
        <taxon>Heteroconchia</taxon>
        <taxon>Euheterodonta</taxon>
        <taxon>Imparidentia</taxon>
        <taxon>Neoheterodontei</taxon>
        <taxon>Myida</taxon>
        <taxon>Dreissenoidea</taxon>
        <taxon>Dreissenidae</taxon>
        <taxon>Dreissena</taxon>
    </lineage>
</organism>